<keyword evidence="1" id="KW-0812">Transmembrane</keyword>
<reference evidence="2" key="1">
    <citation type="journal article" date="2013" name="Genetics">
        <title>The draft genome and transcriptome of Panagrellus redivivus are shaped by the harsh demands of a free-living lifestyle.</title>
        <authorList>
            <person name="Srinivasan J."/>
            <person name="Dillman A.R."/>
            <person name="Macchietto M.G."/>
            <person name="Heikkinen L."/>
            <person name="Lakso M."/>
            <person name="Fracchia K.M."/>
            <person name="Antoshechkin I."/>
            <person name="Mortazavi A."/>
            <person name="Wong G."/>
            <person name="Sternberg P.W."/>
        </authorList>
    </citation>
    <scope>NUCLEOTIDE SEQUENCE [LARGE SCALE GENOMIC DNA]</scope>
    <source>
        <strain evidence="2">MT8872</strain>
    </source>
</reference>
<dbReference type="Proteomes" id="UP000492821">
    <property type="component" value="Unassembled WGS sequence"/>
</dbReference>
<keyword evidence="1" id="KW-0472">Membrane</keyword>
<evidence type="ECO:0000313" key="3">
    <source>
        <dbReference type="WBParaSite" id="Pan_g24048.t1"/>
    </source>
</evidence>
<keyword evidence="2" id="KW-1185">Reference proteome</keyword>
<evidence type="ECO:0000256" key="1">
    <source>
        <dbReference type="SAM" id="Phobius"/>
    </source>
</evidence>
<evidence type="ECO:0000313" key="2">
    <source>
        <dbReference type="Proteomes" id="UP000492821"/>
    </source>
</evidence>
<reference evidence="3" key="2">
    <citation type="submission" date="2020-10" db="UniProtKB">
        <authorList>
            <consortium name="WormBaseParasite"/>
        </authorList>
    </citation>
    <scope>IDENTIFICATION</scope>
</reference>
<keyword evidence="1" id="KW-1133">Transmembrane helix</keyword>
<dbReference type="AlphaFoldDB" id="A0A7E4VRM0"/>
<proteinExistence type="predicted"/>
<accession>A0A7E4VRM0</accession>
<protein>
    <submittedName>
        <fullName evidence="3">Neur_chan_LBD domain-containing protein</fullName>
    </submittedName>
</protein>
<dbReference type="WBParaSite" id="Pan_g24048.t1">
    <property type="protein sequence ID" value="Pan_g24048.t1"/>
    <property type="gene ID" value="Pan_g24048"/>
</dbReference>
<sequence length="88" mass="10070">MSEIRLLVWVYYGNPDPATMDWTKFVAFMVLLAISTLASPIPPHSAIYDTKVIRYKVPLVPIINVIDNHKLDTLVAQEFRQILKNEDA</sequence>
<name>A0A7E4VRM0_PANRE</name>
<feature type="transmembrane region" description="Helical" evidence="1">
    <location>
        <begin position="22"/>
        <end position="41"/>
    </location>
</feature>
<organism evidence="2 3">
    <name type="scientific">Panagrellus redivivus</name>
    <name type="common">Microworm</name>
    <dbReference type="NCBI Taxonomy" id="6233"/>
    <lineage>
        <taxon>Eukaryota</taxon>
        <taxon>Metazoa</taxon>
        <taxon>Ecdysozoa</taxon>
        <taxon>Nematoda</taxon>
        <taxon>Chromadorea</taxon>
        <taxon>Rhabditida</taxon>
        <taxon>Tylenchina</taxon>
        <taxon>Panagrolaimomorpha</taxon>
        <taxon>Panagrolaimoidea</taxon>
        <taxon>Panagrolaimidae</taxon>
        <taxon>Panagrellus</taxon>
    </lineage>
</organism>